<protein>
    <submittedName>
        <fullName evidence="3">Nucleoside triphosphate pyrophosphohydrolase</fullName>
        <ecNumber evidence="3">3.6.1.9</ecNumber>
    </submittedName>
</protein>
<dbReference type="SUPFAM" id="SSF101386">
    <property type="entry name" value="all-alpha NTP pyrophosphatases"/>
    <property type="match status" value="2"/>
</dbReference>
<evidence type="ECO:0000313" key="4">
    <source>
        <dbReference type="Proteomes" id="UP001461341"/>
    </source>
</evidence>
<dbReference type="Proteomes" id="UP001461341">
    <property type="component" value="Chromosome"/>
</dbReference>
<name>A0ABZ2YEJ4_9BACT</name>
<dbReference type="Gene3D" id="1.10.287.1080">
    <property type="entry name" value="MazG-like"/>
    <property type="match status" value="2"/>
</dbReference>
<organism evidence="3 4">
    <name type="scientific">Thermatribacter velox</name>
    <dbReference type="NCBI Taxonomy" id="3039681"/>
    <lineage>
        <taxon>Bacteria</taxon>
        <taxon>Pseudomonadati</taxon>
        <taxon>Atribacterota</taxon>
        <taxon>Atribacteria</taxon>
        <taxon>Atribacterales</taxon>
        <taxon>Thermatribacteraceae</taxon>
        <taxon>Thermatribacter</taxon>
    </lineage>
</organism>
<dbReference type="Pfam" id="PF03819">
    <property type="entry name" value="MazG"/>
    <property type="match status" value="1"/>
</dbReference>
<dbReference type="GO" id="GO:0047429">
    <property type="term" value="F:nucleoside triphosphate diphosphatase activity"/>
    <property type="evidence" value="ECO:0007669"/>
    <property type="project" value="UniProtKB-EC"/>
</dbReference>
<dbReference type="NCBIfam" id="TIGR00444">
    <property type="entry name" value="mazG"/>
    <property type="match status" value="1"/>
</dbReference>
<gene>
    <name evidence="3" type="primary">mazG</name>
    <name evidence="3" type="ORF">QBE54_11325</name>
</gene>
<feature type="region of interest" description="Disordered" evidence="1">
    <location>
        <begin position="236"/>
        <end position="262"/>
    </location>
</feature>
<dbReference type="EC" id="3.6.1.9" evidence="3"/>
<dbReference type="CDD" id="cd11529">
    <property type="entry name" value="NTP-PPase_MazG_Cterm"/>
    <property type="match status" value="1"/>
</dbReference>
<dbReference type="InterPro" id="IPR048015">
    <property type="entry name" value="NTP-PPase_MazG-like_N"/>
</dbReference>
<feature type="domain" description="NTP pyrophosphohydrolase MazG-like" evidence="2">
    <location>
        <begin position="33"/>
        <end position="106"/>
    </location>
</feature>
<dbReference type="InterPro" id="IPR048011">
    <property type="entry name" value="NTP-PPase_MazG-like_C"/>
</dbReference>
<dbReference type="InterPro" id="IPR021130">
    <property type="entry name" value="PRib-ATP_PPHydrolase-like"/>
</dbReference>
<reference evidence="3 4" key="1">
    <citation type="submission" date="2023-03" db="EMBL/GenBank/DDBJ databases">
        <title>Novel Species.</title>
        <authorList>
            <person name="Ma S."/>
        </authorList>
    </citation>
    <scope>NUCLEOTIDE SEQUENCE [LARGE SCALE GENOMIC DNA]</scope>
    <source>
        <strain evidence="3 4">B11</strain>
    </source>
</reference>
<dbReference type="Pfam" id="PF01503">
    <property type="entry name" value="PRA-PH"/>
    <property type="match status" value="1"/>
</dbReference>
<dbReference type="NCBIfam" id="NF007113">
    <property type="entry name" value="PRK09562.1"/>
    <property type="match status" value="1"/>
</dbReference>
<dbReference type="RefSeq" id="WP_369018301.1">
    <property type="nucleotide sequence ID" value="NZ_CP121689.1"/>
</dbReference>
<feature type="compositionally biased region" description="Basic and acidic residues" evidence="1">
    <location>
        <begin position="253"/>
        <end position="262"/>
    </location>
</feature>
<dbReference type="InterPro" id="IPR004518">
    <property type="entry name" value="MazG-like_dom"/>
</dbReference>
<keyword evidence="4" id="KW-1185">Reference proteome</keyword>
<proteinExistence type="predicted"/>
<evidence type="ECO:0000259" key="2">
    <source>
        <dbReference type="Pfam" id="PF03819"/>
    </source>
</evidence>
<keyword evidence="3" id="KW-0378">Hydrolase</keyword>
<evidence type="ECO:0000256" key="1">
    <source>
        <dbReference type="SAM" id="MobiDB-lite"/>
    </source>
</evidence>
<dbReference type="PANTHER" id="PTHR30522:SF0">
    <property type="entry name" value="NUCLEOSIDE TRIPHOSPHATE PYROPHOSPHOHYDROLASE"/>
    <property type="match status" value="1"/>
</dbReference>
<dbReference type="EMBL" id="CP121689">
    <property type="protein sequence ID" value="WZL76143.1"/>
    <property type="molecule type" value="Genomic_DNA"/>
</dbReference>
<dbReference type="PANTHER" id="PTHR30522">
    <property type="entry name" value="NUCLEOSIDE TRIPHOSPHATE PYROPHOSPHOHYDROLASE"/>
    <property type="match status" value="1"/>
</dbReference>
<evidence type="ECO:0000313" key="3">
    <source>
        <dbReference type="EMBL" id="WZL76143.1"/>
    </source>
</evidence>
<accession>A0ABZ2YEJ4</accession>
<sequence length="262" mass="30703">MDKHREASELFQELLFIVDTLRGENGCPWDKQQTRETLKPLMIEELYEAFEAIDKGDEESLSEELGDMLLHIIFHARIGKEKGTFTIEQVLQKIISKMRVRHPHVFGEVQAKDVQEVLKNWEEIKDRKEKRESMLASIPRHLPALLRAHAIQSRVARVGFDWHNADAVWAKVLEELEELDAARKSNDQERMTREWGDLVFALVNLARHLNIDPEEALRKTCDRFTERFNFIERELEKQGKKPSQASLEEMDSLWEKAKENSC</sequence>
<dbReference type="CDD" id="cd11528">
    <property type="entry name" value="NTP-PPase_MazG_Nterm"/>
    <property type="match status" value="1"/>
</dbReference>
<dbReference type="InterPro" id="IPR011551">
    <property type="entry name" value="NTP_PyrPHydrolase_MazG"/>
</dbReference>